<accession>A0A183JQ65</accession>
<proteinExistence type="predicted"/>
<reference evidence="3" key="1">
    <citation type="submission" date="2016-06" db="UniProtKB">
        <authorList>
            <consortium name="WormBaseParasite"/>
        </authorList>
    </citation>
    <scope>IDENTIFICATION</scope>
</reference>
<dbReference type="Proteomes" id="UP000279833">
    <property type="component" value="Unassembled WGS sequence"/>
</dbReference>
<gene>
    <name evidence="1" type="ORF">SCUD_LOCUS4853</name>
</gene>
<evidence type="ECO:0000313" key="3">
    <source>
        <dbReference type="WBParaSite" id="SCUD_0000485201-mRNA-1"/>
    </source>
</evidence>
<dbReference type="EMBL" id="UZAK01006962">
    <property type="protein sequence ID" value="VDO91252.1"/>
    <property type="molecule type" value="Genomic_DNA"/>
</dbReference>
<protein>
    <submittedName>
        <fullName evidence="3">SPARK domain-containing protein</fullName>
    </submittedName>
</protein>
<organism evidence="3">
    <name type="scientific">Schistosoma curassoni</name>
    <dbReference type="NCBI Taxonomy" id="6186"/>
    <lineage>
        <taxon>Eukaryota</taxon>
        <taxon>Metazoa</taxon>
        <taxon>Spiralia</taxon>
        <taxon>Lophotrochozoa</taxon>
        <taxon>Platyhelminthes</taxon>
        <taxon>Trematoda</taxon>
        <taxon>Digenea</taxon>
        <taxon>Strigeidida</taxon>
        <taxon>Schistosomatoidea</taxon>
        <taxon>Schistosomatidae</taxon>
        <taxon>Schistosoma</taxon>
    </lineage>
</organism>
<name>A0A183JQ65_9TREM</name>
<dbReference type="AlphaFoldDB" id="A0A183JQ65"/>
<keyword evidence="2" id="KW-1185">Reference proteome</keyword>
<dbReference type="WBParaSite" id="SCUD_0000485201-mRNA-1">
    <property type="protein sequence ID" value="SCUD_0000485201-mRNA-1"/>
    <property type="gene ID" value="SCUD_0000485201"/>
</dbReference>
<evidence type="ECO:0000313" key="1">
    <source>
        <dbReference type="EMBL" id="VDO91252.1"/>
    </source>
</evidence>
<sequence>MQTLELYPTNSGIYTFIWLSSCINLEIPYQYPSSSTNLSETKNIPVHICTLCDKNHFMNIITYPQHQTSTVFADLSFTSSSSSSIFTCSKRFINILCDIENEDIRCDPDLVRLCSLPNGLVYAIWYTTMNKKLHCSVAFPLSCCKPIVTWAFIRNPAANSTLSRIIDNTLADNRCTQIENNTVNDLLIGLTKDGEGVGKFCGYTDRHKATHNTQTVLDICVRHGLELLNSVHPGPYT</sequence>
<reference evidence="1 2" key="2">
    <citation type="submission" date="2018-11" db="EMBL/GenBank/DDBJ databases">
        <authorList>
            <consortium name="Pathogen Informatics"/>
        </authorList>
    </citation>
    <scope>NUCLEOTIDE SEQUENCE [LARGE SCALE GENOMIC DNA]</scope>
    <source>
        <strain evidence="1">Dakar</strain>
        <strain evidence="2">Dakar, Senegal</strain>
    </source>
</reference>
<evidence type="ECO:0000313" key="2">
    <source>
        <dbReference type="Proteomes" id="UP000279833"/>
    </source>
</evidence>